<evidence type="ECO:0000256" key="5">
    <source>
        <dbReference type="ARBA" id="ARBA00042090"/>
    </source>
</evidence>
<feature type="compositionally biased region" description="Basic and acidic residues" evidence="7">
    <location>
        <begin position="707"/>
        <end position="719"/>
    </location>
</feature>
<organism evidence="9 10">
    <name type="scientific">Eufriesea mexicana</name>
    <dbReference type="NCBI Taxonomy" id="516756"/>
    <lineage>
        <taxon>Eukaryota</taxon>
        <taxon>Metazoa</taxon>
        <taxon>Ecdysozoa</taxon>
        <taxon>Arthropoda</taxon>
        <taxon>Hexapoda</taxon>
        <taxon>Insecta</taxon>
        <taxon>Pterygota</taxon>
        <taxon>Neoptera</taxon>
        <taxon>Endopterygota</taxon>
        <taxon>Hymenoptera</taxon>
        <taxon>Apocrita</taxon>
        <taxon>Aculeata</taxon>
        <taxon>Apoidea</taxon>
        <taxon>Anthophila</taxon>
        <taxon>Apidae</taxon>
        <taxon>Eufriesea</taxon>
    </lineage>
</organism>
<dbReference type="PANTHER" id="PTHR45625">
    <property type="entry name" value="PEPTIDYL-PROLYL CIS-TRANS ISOMERASE-RELATED"/>
    <property type="match status" value="1"/>
</dbReference>
<dbReference type="InterPro" id="IPR029000">
    <property type="entry name" value="Cyclophilin-like_dom_sf"/>
</dbReference>
<feature type="domain" description="PPIase cyclophilin-type" evidence="8">
    <location>
        <begin position="508"/>
        <end position="630"/>
    </location>
</feature>
<dbReference type="OrthoDB" id="442970at2759"/>
<dbReference type="InterPro" id="IPR002130">
    <property type="entry name" value="Cyclophilin-type_PPIase_dom"/>
</dbReference>
<dbReference type="AlphaFoldDB" id="A0A310SP80"/>
<evidence type="ECO:0000256" key="7">
    <source>
        <dbReference type="SAM" id="MobiDB-lite"/>
    </source>
</evidence>
<gene>
    <name evidence="9" type="ORF">WN48_06744</name>
</gene>
<dbReference type="Pfam" id="PF00160">
    <property type="entry name" value="Pro_isomerase"/>
    <property type="match status" value="4"/>
</dbReference>
<dbReference type="GO" id="GO:0071013">
    <property type="term" value="C:catalytic step 2 spliceosome"/>
    <property type="evidence" value="ECO:0007669"/>
    <property type="project" value="TreeGrafter"/>
</dbReference>
<accession>A0A310SP80</accession>
<evidence type="ECO:0000259" key="8">
    <source>
        <dbReference type="PROSITE" id="PS50072"/>
    </source>
</evidence>
<name>A0A310SP80_9HYME</name>
<feature type="domain" description="PPIase cyclophilin-type" evidence="8">
    <location>
        <begin position="249"/>
        <end position="398"/>
    </location>
</feature>
<evidence type="ECO:0000313" key="10">
    <source>
        <dbReference type="Proteomes" id="UP000250275"/>
    </source>
</evidence>
<dbReference type="Gene3D" id="2.40.100.10">
    <property type="entry name" value="Cyclophilin-like"/>
    <property type="match status" value="4"/>
</dbReference>
<proteinExistence type="inferred from homology"/>
<dbReference type="PANTHER" id="PTHR45625:SF6">
    <property type="entry name" value="SPLICEOSOME-ASSOCIATED PROTEIN CWC27 HOMOLOG"/>
    <property type="match status" value="1"/>
</dbReference>
<keyword evidence="10" id="KW-1185">Reference proteome</keyword>
<dbReference type="PRINTS" id="PR00153">
    <property type="entry name" value="CSAPPISMRASE"/>
</dbReference>
<feature type="domain" description="PPIase cyclophilin-type" evidence="8">
    <location>
        <begin position="399"/>
        <end position="508"/>
    </location>
</feature>
<keyword evidence="9" id="KW-0413">Isomerase</keyword>
<evidence type="ECO:0000256" key="2">
    <source>
        <dbReference type="ARBA" id="ARBA00007365"/>
    </source>
</evidence>
<evidence type="ECO:0000256" key="6">
    <source>
        <dbReference type="ARBA" id="ARBA00046368"/>
    </source>
</evidence>
<feature type="domain" description="PPIase cyclophilin-type" evidence="8">
    <location>
        <begin position="66"/>
        <end position="196"/>
    </location>
</feature>
<comment type="subunit">
    <text evidence="6">Part of the activated spliceosome B/catalytic step 1 spliceosome, one of the forms of the spliceosome which has a well-formed active site but still cannot catalyze the branching reaction and is composed at least of 52 proteins, the U2, U5 and U6 snRNAs and the pre-mRNA. Recruited during early steps of activated spliceosome B maturation, it is probably one of the first proteins released from this complex as he matures to the spliceosome C complex. Component of the minor spliceosome, which splices U12-type introns.</text>
</comment>
<evidence type="ECO:0000256" key="4">
    <source>
        <dbReference type="ARBA" id="ARBA00040027"/>
    </source>
</evidence>
<dbReference type="InterPro" id="IPR044666">
    <property type="entry name" value="Cyclophilin_A-like"/>
</dbReference>
<comment type="subcellular location">
    <subcellularLocation>
        <location evidence="1">Nucleus</location>
    </subcellularLocation>
</comment>
<dbReference type="EMBL" id="KQ760538">
    <property type="protein sequence ID" value="OAD59994.1"/>
    <property type="molecule type" value="Genomic_DNA"/>
</dbReference>
<comment type="similarity">
    <text evidence="2">Belongs to the cyclophilin-type PPIase family.</text>
</comment>
<evidence type="ECO:0000256" key="1">
    <source>
        <dbReference type="ARBA" id="ARBA00004123"/>
    </source>
</evidence>
<sequence>MRMIEEMENEHVELGNYKSSSNNGAVAHGIDWANKANVKRRRLTNMSNIYMQEPATKGKDIMKTIVGDIKLEVWTKETPKACRNFIQLWMEGYQDDTAFHRIIKGFITQGGDPTGTGEGGKIYTEPFKEEFHIRLHFCRRDLIAMANAGKDDNGSQLLFTLSSTPDLQNKHAIFGKITGETIYYMLKPEETLGDEELGNYKSSSNNGAVAHGIDWANKANVKRRRLTNMSNIYMQEPATKGKDIMKTIVGDIKLEVWTKETPKACRNFIQLWMEGYQDDTAFHRIIKGFITQGGDPTGTGEGGKIYTEPFKEEFHIRLHFCRRDLIAMANAGKDDNGSQLLFTLSSTPDLQNKHAIFGKITGETIYYMLKPEETLGDEVVMKTTFGDFESELWTKETPKTSRNFIQLCMDGYWDDTIFHGIIKGFITQGGDPTGTGEGGKIYRELFKVIDKFHTRLRFCGRDLIAIANAGKDDNGSRFFFTLNSAPDLQNKHTIFGQVTEETIYDMLELEEVVMKTTFGDFESELWTKETPKTSRNFIQLCMDGYWDDTIFHGIIKGFITQGGDPTGTGEGGKIYRELFKVIDKFHTRLRFCGRDLIAIANAGKDDNGSRFFFTLNSAPDLQNKHTIFGQNDRAVYHPRLIKIIILNNPFSDITPRIIVQESEEVKDCSKNKAAARCQSFQSFSEEAEEDKEESAILNKKFSGKSKSAHDHFSDPKLCS</sequence>
<dbReference type="Proteomes" id="UP000250275">
    <property type="component" value="Unassembled WGS sequence"/>
</dbReference>
<dbReference type="SUPFAM" id="SSF50891">
    <property type="entry name" value="Cyclophilin-like"/>
    <property type="match status" value="4"/>
</dbReference>
<dbReference type="GO" id="GO:0003755">
    <property type="term" value="F:peptidyl-prolyl cis-trans isomerase activity"/>
    <property type="evidence" value="ECO:0007669"/>
    <property type="project" value="InterPro"/>
</dbReference>
<feature type="region of interest" description="Disordered" evidence="7">
    <location>
        <begin position="700"/>
        <end position="719"/>
    </location>
</feature>
<dbReference type="PROSITE" id="PS50072">
    <property type="entry name" value="CSA_PPIASE_2"/>
    <property type="match status" value="4"/>
</dbReference>
<reference evidence="9 10" key="1">
    <citation type="submission" date="2015-07" db="EMBL/GenBank/DDBJ databases">
        <title>The genome of Eufriesea mexicana.</title>
        <authorList>
            <person name="Pan H."/>
            <person name="Kapheim K."/>
        </authorList>
    </citation>
    <scope>NUCLEOTIDE SEQUENCE [LARGE SCALE GENOMIC DNA]</scope>
    <source>
        <strain evidence="9">0111107269</strain>
        <tissue evidence="9">Whole body</tissue>
    </source>
</reference>
<evidence type="ECO:0000313" key="9">
    <source>
        <dbReference type="EMBL" id="OAD59994.1"/>
    </source>
</evidence>
<keyword evidence="3" id="KW-0539">Nucleus</keyword>
<protein>
    <recommendedName>
        <fullName evidence="4">Spliceosome-associated protein CWC27 homolog</fullName>
    </recommendedName>
    <alternativeName>
        <fullName evidence="5">Probable inactive peptidyl-prolyl cis-trans isomerase CWC27 homolog</fullName>
    </alternativeName>
</protein>
<evidence type="ECO:0000256" key="3">
    <source>
        <dbReference type="ARBA" id="ARBA00023242"/>
    </source>
</evidence>